<comment type="subcellular location">
    <subcellularLocation>
        <location evidence="1">Membrane</location>
        <topology evidence="1">Multi-pass membrane protein</topology>
    </subcellularLocation>
</comment>
<comment type="caution">
    <text evidence="8">The sequence shown here is derived from an EMBL/GenBank/DDBJ whole genome shotgun (WGS) entry which is preliminary data.</text>
</comment>
<evidence type="ECO:0000259" key="7">
    <source>
        <dbReference type="Pfam" id="PF20684"/>
    </source>
</evidence>
<keyword evidence="3 6" id="KW-1133">Transmembrane helix</keyword>
<feature type="transmembrane region" description="Helical" evidence="6">
    <location>
        <begin position="203"/>
        <end position="221"/>
    </location>
</feature>
<dbReference type="PANTHER" id="PTHR33048:SF47">
    <property type="entry name" value="INTEGRAL MEMBRANE PROTEIN-RELATED"/>
    <property type="match status" value="1"/>
</dbReference>
<evidence type="ECO:0000256" key="5">
    <source>
        <dbReference type="ARBA" id="ARBA00038359"/>
    </source>
</evidence>
<evidence type="ECO:0000256" key="6">
    <source>
        <dbReference type="SAM" id="Phobius"/>
    </source>
</evidence>
<dbReference type="Proteomes" id="UP001392437">
    <property type="component" value="Unassembled WGS sequence"/>
</dbReference>
<name>A0AAW0QEN4_9PEZI</name>
<keyword evidence="4 6" id="KW-0472">Membrane</keyword>
<feature type="domain" description="Rhodopsin" evidence="7">
    <location>
        <begin position="44"/>
        <end position="259"/>
    </location>
</feature>
<dbReference type="AlphaFoldDB" id="A0AAW0QEN4"/>
<evidence type="ECO:0000256" key="2">
    <source>
        <dbReference type="ARBA" id="ARBA00022692"/>
    </source>
</evidence>
<dbReference type="InterPro" id="IPR049326">
    <property type="entry name" value="Rhodopsin_dom_fungi"/>
</dbReference>
<feature type="transmembrane region" description="Helical" evidence="6">
    <location>
        <begin position="241"/>
        <end position="261"/>
    </location>
</feature>
<evidence type="ECO:0000256" key="1">
    <source>
        <dbReference type="ARBA" id="ARBA00004141"/>
    </source>
</evidence>
<sequence>MSILPERLPHTLDGPAQASPDGVHRFDPAPNRNACGLAAASVCLAIATVMITLLGAFVSVVLLSQSPGLWVHLWDVRVRDLEPFIKKQFVFDTCYGLTMIFAKAAVLVEWVHIFAPSGRGLFFWACHTVSFMNGLLYVAAVIATWLSCIPQLKIWRPWEAGHCIDGKRLGATVAVLNLVFNLVVLLLPQRAVKKRRIMRMHKLGFALLFSVGTLACVFAAGRVHAAFTLRHDKDASYYSTVPNLLGLAEGTCVLTVFCLGLRARYLGGENT</sequence>
<keyword evidence="2 6" id="KW-0812">Transmembrane</keyword>
<dbReference type="PANTHER" id="PTHR33048">
    <property type="entry name" value="PTH11-LIKE INTEGRAL MEMBRANE PROTEIN (AFU_ORTHOLOGUE AFUA_5G11245)"/>
    <property type="match status" value="1"/>
</dbReference>
<evidence type="ECO:0000256" key="3">
    <source>
        <dbReference type="ARBA" id="ARBA00022989"/>
    </source>
</evidence>
<evidence type="ECO:0000313" key="9">
    <source>
        <dbReference type="Proteomes" id="UP001392437"/>
    </source>
</evidence>
<keyword evidence="9" id="KW-1185">Reference proteome</keyword>
<dbReference type="Pfam" id="PF20684">
    <property type="entry name" value="Fung_rhodopsin"/>
    <property type="match status" value="1"/>
</dbReference>
<gene>
    <name evidence="8" type="ORF">PG999_011494</name>
</gene>
<organism evidence="8 9">
    <name type="scientific">Apiospora kogelbergensis</name>
    <dbReference type="NCBI Taxonomy" id="1337665"/>
    <lineage>
        <taxon>Eukaryota</taxon>
        <taxon>Fungi</taxon>
        <taxon>Dikarya</taxon>
        <taxon>Ascomycota</taxon>
        <taxon>Pezizomycotina</taxon>
        <taxon>Sordariomycetes</taxon>
        <taxon>Xylariomycetidae</taxon>
        <taxon>Amphisphaeriales</taxon>
        <taxon>Apiosporaceae</taxon>
        <taxon>Apiospora</taxon>
    </lineage>
</organism>
<comment type="similarity">
    <text evidence="5">Belongs to the SAT4 family.</text>
</comment>
<feature type="transmembrane region" description="Helical" evidence="6">
    <location>
        <begin position="37"/>
        <end position="63"/>
    </location>
</feature>
<protein>
    <recommendedName>
        <fullName evidence="7">Rhodopsin domain-containing protein</fullName>
    </recommendedName>
</protein>
<feature type="transmembrane region" description="Helical" evidence="6">
    <location>
        <begin position="94"/>
        <end position="115"/>
    </location>
</feature>
<evidence type="ECO:0000256" key="4">
    <source>
        <dbReference type="ARBA" id="ARBA00023136"/>
    </source>
</evidence>
<accession>A0AAW0QEN4</accession>
<evidence type="ECO:0000313" key="8">
    <source>
        <dbReference type="EMBL" id="KAK8101120.1"/>
    </source>
</evidence>
<feature type="transmembrane region" description="Helical" evidence="6">
    <location>
        <begin position="121"/>
        <end position="146"/>
    </location>
</feature>
<dbReference type="EMBL" id="JAQQWP010000009">
    <property type="protein sequence ID" value="KAK8101120.1"/>
    <property type="molecule type" value="Genomic_DNA"/>
</dbReference>
<dbReference type="InterPro" id="IPR052337">
    <property type="entry name" value="SAT4-like"/>
</dbReference>
<dbReference type="GO" id="GO:0016020">
    <property type="term" value="C:membrane"/>
    <property type="evidence" value="ECO:0007669"/>
    <property type="project" value="UniProtKB-SubCell"/>
</dbReference>
<reference evidence="8 9" key="1">
    <citation type="submission" date="2023-01" db="EMBL/GenBank/DDBJ databases">
        <title>Analysis of 21 Apiospora genomes using comparative genomics revels a genus with tremendous synthesis potential of carbohydrate active enzymes and secondary metabolites.</title>
        <authorList>
            <person name="Sorensen T."/>
        </authorList>
    </citation>
    <scope>NUCLEOTIDE SEQUENCE [LARGE SCALE GENOMIC DNA]</scope>
    <source>
        <strain evidence="8 9">CBS 117206</strain>
    </source>
</reference>
<proteinExistence type="inferred from homology"/>